<reference key="2">
    <citation type="submission" date="2011-08" db="EMBL/GenBank/DDBJ databases">
        <title>Genome sequence of Naumovozyma castellii.</title>
        <authorList>
            <person name="Gordon J.L."/>
            <person name="Armisen D."/>
            <person name="Proux-Wera E."/>
            <person name="OhEigeartaigh S.S."/>
            <person name="Byrne K.P."/>
            <person name="Wolfe K.H."/>
        </authorList>
    </citation>
    <scope>NUCLEOTIDE SEQUENCE</scope>
    <source>
        <strain>Type strain:CBS 4309</strain>
    </source>
</reference>
<evidence type="ECO:0000313" key="3">
    <source>
        <dbReference type="EMBL" id="CCC70287.1"/>
    </source>
</evidence>
<dbReference type="RefSeq" id="XP_003676646.1">
    <property type="nucleotide sequence ID" value="XM_003676598.1"/>
</dbReference>
<dbReference type="GO" id="GO:0005634">
    <property type="term" value="C:nucleus"/>
    <property type="evidence" value="ECO:0007669"/>
    <property type="project" value="EnsemblFungi"/>
</dbReference>
<evidence type="ECO:0000313" key="4">
    <source>
        <dbReference type="Proteomes" id="UP000001640"/>
    </source>
</evidence>
<proteinExistence type="predicted"/>
<dbReference type="InParanoid" id="G0VFM0"/>
<accession>G0VFM0</accession>
<name>G0VFM0_NAUCA</name>
<dbReference type="GeneID" id="96903918"/>
<feature type="region of interest" description="Disordered" evidence="1">
    <location>
        <begin position="124"/>
        <end position="143"/>
    </location>
</feature>
<dbReference type="HOGENOM" id="CLU_028816_1_0_1"/>
<dbReference type="OrthoDB" id="4090479at2759"/>
<organism evidence="3 4">
    <name type="scientific">Naumovozyma castellii</name>
    <name type="common">Yeast</name>
    <name type="synonym">Saccharomyces castellii</name>
    <dbReference type="NCBI Taxonomy" id="27288"/>
    <lineage>
        <taxon>Eukaryota</taxon>
        <taxon>Fungi</taxon>
        <taxon>Dikarya</taxon>
        <taxon>Ascomycota</taxon>
        <taxon>Saccharomycotina</taxon>
        <taxon>Saccharomycetes</taxon>
        <taxon>Saccharomycetales</taxon>
        <taxon>Saccharomycetaceae</taxon>
        <taxon>Naumovozyma</taxon>
    </lineage>
</organism>
<dbReference type="Proteomes" id="UP000001640">
    <property type="component" value="Chromosome 5"/>
</dbReference>
<evidence type="ECO:0000259" key="2">
    <source>
        <dbReference type="Pfam" id="PF25318"/>
    </source>
</evidence>
<dbReference type="EMBL" id="HE576756">
    <property type="protein sequence ID" value="CCC70287.1"/>
    <property type="molecule type" value="Genomic_DNA"/>
</dbReference>
<dbReference type="GO" id="GO:0062060">
    <property type="term" value="F:NuA4 histone acetyltransferase complex binding"/>
    <property type="evidence" value="ECO:0007669"/>
    <property type="project" value="EnsemblFungi"/>
</dbReference>
<feature type="compositionally biased region" description="Basic and acidic residues" evidence="1">
    <location>
        <begin position="124"/>
        <end position="140"/>
    </location>
</feature>
<reference evidence="3 4" key="1">
    <citation type="journal article" date="2011" name="Proc. Natl. Acad. Sci. U.S.A.">
        <title>Evolutionary erosion of yeast sex chromosomes by mating-type switching accidents.</title>
        <authorList>
            <person name="Gordon J.L."/>
            <person name="Armisen D."/>
            <person name="Proux-Wera E."/>
            <person name="Oheigeartaigh S.S."/>
            <person name="Byrne K.P."/>
            <person name="Wolfe K.H."/>
        </authorList>
    </citation>
    <scope>NUCLEOTIDE SEQUENCE [LARGE SCALE GENOMIC DNA]</scope>
    <source>
        <strain evidence="4">ATCC 76901 / BCRC 22586 / CBS 4309 / NBRC 1992 / NRRL Y-12630</strain>
    </source>
</reference>
<dbReference type="InterPro" id="IPR057511">
    <property type="entry name" value="WH_GDS1"/>
</dbReference>
<evidence type="ECO:0000256" key="1">
    <source>
        <dbReference type="SAM" id="MobiDB-lite"/>
    </source>
</evidence>
<gene>
    <name evidence="3" type="primary">NCAS0E02170</name>
    <name evidence="3" type="ordered locus">NCAS_0E02170</name>
</gene>
<dbReference type="GO" id="GO:0009060">
    <property type="term" value="P:aerobic respiration"/>
    <property type="evidence" value="ECO:0007669"/>
    <property type="project" value="EnsemblFungi"/>
</dbReference>
<feature type="domain" description="GDS1 winged helix" evidence="2">
    <location>
        <begin position="162"/>
        <end position="257"/>
    </location>
</feature>
<feature type="region of interest" description="Disordered" evidence="1">
    <location>
        <begin position="379"/>
        <end position="434"/>
    </location>
</feature>
<sequence>MALANSRQLQIPTMENESLHNSTSPVFQVSSLGINNNQVTKDSNNNNKVASLPGSQIVNFTDINPSMNLNNNNSFDTINGMVDSFNPFGTSVNGSNSSSSYSYNNGSVAGPLPSATPVKRDAIDNSAKSKKDNTPKKENPLLDISKLIPVTGERPKPEDRTSPLDDDVLFAVFVILWEMDPNQQGMTVKQLCDHLLTKHPDMSNLSTKLSNLISAKLNAYVKKIEKGEKTLLYALSREWSNSSPRRMLYVYRGILAPDYKEQAQVVVRKLKLQLAKENPQLYESITNKKKASTSSATSSGKNKSTSLPDSDADDNTSNDPTLNVSNLAFSVSPEFHIPYSTSPVSLNLSPSASISNPNTITNMPAPSVTDVKNVIKPTISTSRSGLEGTPKKRTSENNTASVGKITKKVKTMKSKSTTNSSSVSSAPSSTSISTTGAVSALNSRGGTSEPSYVTAAAAAPRISKLLPRNPYKTNSQMATGVVSALHNIIFTQTPIESPTPDSSNQLVINEPQDIDAADITVPSSALSSNPTTSWMKVVREGFLSQDIESPEDLSIDDLDSIFN</sequence>
<feature type="compositionally biased region" description="Low complexity" evidence="1">
    <location>
        <begin position="292"/>
        <end position="306"/>
    </location>
</feature>
<dbReference type="eggNOG" id="ENOG502RQJB">
    <property type="taxonomic scope" value="Eukaryota"/>
</dbReference>
<dbReference type="OMA" id="RRMVYVY"/>
<dbReference type="Pfam" id="PF25318">
    <property type="entry name" value="WHD_GDS1"/>
    <property type="match status" value="1"/>
</dbReference>
<dbReference type="KEGG" id="ncs:NCAS_0E02170"/>
<dbReference type="FunCoup" id="G0VFM0">
    <property type="interactions" value="134"/>
</dbReference>
<dbReference type="AlphaFoldDB" id="G0VFM0"/>
<feature type="region of interest" description="Disordered" evidence="1">
    <location>
        <begin position="285"/>
        <end position="319"/>
    </location>
</feature>
<keyword evidence="4" id="KW-1185">Reference proteome</keyword>
<feature type="compositionally biased region" description="Low complexity" evidence="1">
    <location>
        <begin position="414"/>
        <end position="434"/>
    </location>
</feature>
<protein>
    <recommendedName>
        <fullName evidence="2">GDS1 winged helix domain-containing protein</fullName>
    </recommendedName>
</protein>